<proteinExistence type="predicted"/>
<evidence type="ECO:0000256" key="1">
    <source>
        <dbReference type="SAM" id="MobiDB-lite"/>
    </source>
</evidence>
<feature type="region of interest" description="Disordered" evidence="1">
    <location>
        <begin position="1"/>
        <end position="39"/>
    </location>
</feature>
<organism evidence="2 3">
    <name type="scientific">Roseomonas acroporae</name>
    <dbReference type="NCBI Taxonomy" id="2937791"/>
    <lineage>
        <taxon>Bacteria</taxon>
        <taxon>Pseudomonadati</taxon>
        <taxon>Pseudomonadota</taxon>
        <taxon>Alphaproteobacteria</taxon>
        <taxon>Acetobacterales</taxon>
        <taxon>Roseomonadaceae</taxon>
        <taxon>Roseomonas</taxon>
    </lineage>
</organism>
<accession>A0A9X1YBZ7</accession>
<reference evidence="2" key="1">
    <citation type="submission" date="2022-04" db="EMBL/GenBank/DDBJ databases">
        <title>Roseomonas acroporae sp. nov., isolated from coral Acropora digitifera.</title>
        <authorList>
            <person name="Sun H."/>
        </authorList>
    </citation>
    <scope>NUCLEOTIDE SEQUENCE</scope>
    <source>
        <strain evidence="2">NAR14</strain>
    </source>
</reference>
<dbReference type="EMBL" id="JALPRX010000162">
    <property type="protein sequence ID" value="MCK8787984.1"/>
    <property type="molecule type" value="Genomic_DNA"/>
</dbReference>
<name>A0A9X1YBZ7_9PROT</name>
<dbReference type="AlphaFoldDB" id="A0A9X1YBZ7"/>
<keyword evidence="3" id="KW-1185">Reference proteome</keyword>
<feature type="region of interest" description="Disordered" evidence="1">
    <location>
        <begin position="96"/>
        <end position="167"/>
    </location>
</feature>
<evidence type="ECO:0000313" key="3">
    <source>
        <dbReference type="Proteomes" id="UP001139516"/>
    </source>
</evidence>
<dbReference type="RefSeq" id="WP_248670043.1">
    <property type="nucleotide sequence ID" value="NZ_JALPRX010000162.1"/>
</dbReference>
<gene>
    <name evidence="2" type="ORF">M0638_26875</name>
</gene>
<dbReference type="Proteomes" id="UP001139516">
    <property type="component" value="Unassembled WGS sequence"/>
</dbReference>
<sequence>MSDTSLVTLSPEQARQLPGPPVNLPTVPAAPAAAPGGGQVIEITTPRGAPAAGAAAAAPMPVGPAEPPPPTADEIAERYEAQWYMRQFPGADVALPTPATVRPGEAAGAAGLGATTPGEQAAPAPAAPAAPTATDPYQAGLAALGLSGPPGDAGAAPAPTPAPATPASAGFLERLRGMTQAMAEARPSVAGGAVRDVAQGALDLGSELGQWASLLDRDVRIRLPDARGGTADEVARGLVALAIPFRMTARAMRAAGLGRYVATMAGGAVADMLADPADGNLSTLARSLGVENEVTRLLDSRTGDDAAAEEKLRARLRNVVEGAAAGAAIDGLVELVRASRHAAHRLAQGGFGPEPAPAGMPPGAMAMAAEEPAGGGAAAASRRAVASADDFRTWWAEQSARLARGERPRPAGQTFSVGRIEDDVAGFLAQHDIALPARDILLGDDTPFRMVRASKGVNALAPADVARIPEVLRDPSAIYWDEMSPGLIYAFDRPGSDRTGKLIVRVGFDARDFGRVNMVRSGSGVPLRSLEDPNHYTVIRRAAP</sequence>
<comment type="caution">
    <text evidence="2">The sequence shown here is derived from an EMBL/GenBank/DDBJ whole genome shotgun (WGS) entry which is preliminary data.</text>
</comment>
<feature type="compositionally biased region" description="Polar residues" evidence="1">
    <location>
        <begin position="1"/>
        <end position="13"/>
    </location>
</feature>
<evidence type="ECO:0000313" key="2">
    <source>
        <dbReference type="EMBL" id="MCK8787984.1"/>
    </source>
</evidence>
<protein>
    <submittedName>
        <fullName evidence="2">Uncharacterized protein</fullName>
    </submittedName>
</protein>
<feature type="compositionally biased region" description="Low complexity" evidence="1">
    <location>
        <begin position="103"/>
        <end position="157"/>
    </location>
</feature>